<feature type="transmembrane region" description="Helical" evidence="6">
    <location>
        <begin position="337"/>
        <end position="355"/>
    </location>
</feature>
<feature type="binding site" evidence="5">
    <location>
        <position position="399"/>
    </location>
    <ligand>
        <name>Zn(2+)</name>
        <dbReference type="ChEBI" id="CHEBI:29105"/>
    </ligand>
</feature>
<name>A0A3P3YFW8_PLABS</name>
<evidence type="ECO:0000256" key="5">
    <source>
        <dbReference type="PIRSR" id="PIRSR604254-1"/>
    </source>
</evidence>
<dbReference type="GO" id="GO:0016020">
    <property type="term" value="C:membrane"/>
    <property type="evidence" value="ECO:0007669"/>
    <property type="project" value="UniProtKB-SubCell"/>
</dbReference>
<dbReference type="GO" id="GO:0046872">
    <property type="term" value="F:metal ion binding"/>
    <property type="evidence" value="ECO:0007669"/>
    <property type="project" value="UniProtKB-KW"/>
</dbReference>
<feature type="chain" id="PRO_5018169672" description="Hemolysin III" evidence="7">
    <location>
        <begin position="20"/>
        <end position="422"/>
    </location>
</feature>
<keyword evidence="2 6" id="KW-0812">Transmembrane</keyword>
<gene>
    <name evidence="8" type="ORF">PLBR_LOCUS6296</name>
</gene>
<accession>A0A3P3YFW8</accession>
<reference evidence="8 9" key="1">
    <citation type="submission" date="2018-03" db="EMBL/GenBank/DDBJ databases">
        <authorList>
            <person name="Fogelqvist J."/>
        </authorList>
    </citation>
    <scope>NUCLEOTIDE SEQUENCE [LARGE SCALE GENOMIC DNA]</scope>
</reference>
<dbReference type="InterPro" id="IPR001611">
    <property type="entry name" value="Leu-rich_rpt"/>
</dbReference>
<feature type="transmembrane region" description="Helical" evidence="6">
    <location>
        <begin position="284"/>
        <end position="301"/>
    </location>
</feature>
<feature type="transmembrane region" description="Helical" evidence="6">
    <location>
        <begin position="398"/>
        <end position="418"/>
    </location>
</feature>
<sequence>MMMMVMMMLLGARIAILSAVGDRRSSMAKVSDAASVYVEQCHRYKVDVNAGIAASLLMGSRAIVPDRHLQALDLLPLLQALPLATQVQELHLAHARLGVAVAGLLVDCLRRLPSVVRLDLEGSRIGPQAAAPLLEYMATGDCPLEHVNLRRCHLGGSLTSMILDVLRNPASRLKSLDLSSNQLGMASVFAIQSVGCAFEVDTESNLYVHEILNSVTHGVGLLFAMIGSWFLIRRAWQTRDTRNLVGTVPYAFALCLTYLSSTLYHSLFKLRAAKRFFKYLDHGSVFMLIAGSYTPFLVISLRSRPEIANPMLLGIWLLALVGIFLTTFMRGHKHFDWLSTALYLAMGWMCVIAGVPIVRSGLIPQPAMLLVLHGGIAYTVGVAFLVKGATTPAMHIVWHLWVLLGSSLHYAAIVAYIVPLSS</sequence>
<dbReference type="SUPFAM" id="SSF52047">
    <property type="entry name" value="RNI-like"/>
    <property type="match status" value="1"/>
</dbReference>
<dbReference type="EMBL" id="OVEO01000011">
    <property type="protein sequence ID" value="SPQ99081.1"/>
    <property type="molecule type" value="Genomic_DNA"/>
</dbReference>
<evidence type="ECO:0000256" key="7">
    <source>
        <dbReference type="SAM" id="SignalP"/>
    </source>
</evidence>
<feature type="transmembrane region" description="Helical" evidence="6">
    <location>
        <begin position="244"/>
        <end position="264"/>
    </location>
</feature>
<feature type="binding site" evidence="5">
    <location>
        <position position="395"/>
    </location>
    <ligand>
        <name>Zn(2+)</name>
        <dbReference type="ChEBI" id="CHEBI:29105"/>
    </ligand>
</feature>
<keyword evidence="8" id="KW-0496">Mitochondrion</keyword>
<organism evidence="8 9">
    <name type="scientific">Plasmodiophora brassicae</name>
    <name type="common">Clubroot disease agent</name>
    <dbReference type="NCBI Taxonomy" id="37360"/>
    <lineage>
        <taxon>Eukaryota</taxon>
        <taxon>Sar</taxon>
        <taxon>Rhizaria</taxon>
        <taxon>Endomyxa</taxon>
        <taxon>Phytomyxea</taxon>
        <taxon>Plasmodiophorida</taxon>
        <taxon>Plasmodiophoridae</taxon>
        <taxon>Plasmodiophora</taxon>
    </lineage>
</organism>
<dbReference type="Gene3D" id="3.80.10.10">
    <property type="entry name" value="Ribonuclease Inhibitor"/>
    <property type="match status" value="1"/>
</dbReference>
<feature type="signal peptide" evidence="7">
    <location>
        <begin position="1"/>
        <end position="19"/>
    </location>
</feature>
<evidence type="ECO:0000256" key="3">
    <source>
        <dbReference type="ARBA" id="ARBA00022989"/>
    </source>
</evidence>
<keyword evidence="5" id="KW-0862">Zinc</keyword>
<dbReference type="InterPro" id="IPR032675">
    <property type="entry name" value="LRR_dom_sf"/>
</dbReference>
<geneLocation type="mitochondrion" evidence="8"/>
<keyword evidence="7" id="KW-0732">Signal</keyword>
<comment type="subcellular location">
    <subcellularLocation>
        <location evidence="1">Membrane</location>
        <topology evidence="1">Multi-pass membrane protein</topology>
    </subcellularLocation>
</comment>
<keyword evidence="4 6" id="KW-0472">Membrane</keyword>
<dbReference type="Proteomes" id="UP000290189">
    <property type="component" value="Unassembled WGS sequence"/>
</dbReference>
<keyword evidence="3 6" id="KW-1133">Transmembrane helix</keyword>
<feature type="transmembrane region" description="Helical" evidence="6">
    <location>
        <begin position="211"/>
        <end position="232"/>
    </location>
</feature>
<evidence type="ECO:0008006" key="10">
    <source>
        <dbReference type="Google" id="ProtNLM"/>
    </source>
</evidence>
<keyword evidence="5" id="KW-0479">Metal-binding</keyword>
<feature type="transmembrane region" description="Helical" evidence="6">
    <location>
        <begin position="313"/>
        <end position="331"/>
    </location>
</feature>
<evidence type="ECO:0000313" key="9">
    <source>
        <dbReference type="Proteomes" id="UP000290189"/>
    </source>
</evidence>
<protein>
    <recommendedName>
        <fullName evidence="10">Hemolysin III</fullName>
    </recommendedName>
</protein>
<feature type="transmembrane region" description="Helical" evidence="6">
    <location>
        <begin position="367"/>
        <end position="386"/>
    </location>
</feature>
<feature type="binding site" evidence="5">
    <location>
        <position position="265"/>
    </location>
    <ligand>
        <name>Zn(2+)</name>
        <dbReference type="ChEBI" id="CHEBI:29105"/>
    </ligand>
</feature>
<dbReference type="PANTHER" id="PTHR20855">
    <property type="entry name" value="ADIPOR/PROGESTIN RECEPTOR-RELATED"/>
    <property type="match status" value="1"/>
</dbReference>
<dbReference type="InterPro" id="IPR004254">
    <property type="entry name" value="AdipoR/HlyIII-related"/>
</dbReference>
<evidence type="ECO:0000313" key="8">
    <source>
        <dbReference type="EMBL" id="SPQ99081.1"/>
    </source>
</evidence>
<dbReference type="Pfam" id="PF03006">
    <property type="entry name" value="HlyIII"/>
    <property type="match status" value="1"/>
</dbReference>
<evidence type="ECO:0000256" key="2">
    <source>
        <dbReference type="ARBA" id="ARBA00022692"/>
    </source>
</evidence>
<evidence type="ECO:0000256" key="1">
    <source>
        <dbReference type="ARBA" id="ARBA00004141"/>
    </source>
</evidence>
<proteinExistence type="predicted"/>
<evidence type="ECO:0000256" key="6">
    <source>
        <dbReference type="SAM" id="Phobius"/>
    </source>
</evidence>
<dbReference type="AlphaFoldDB" id="A0A3P3YFW8"/>
<dbReference type="PANTHER" id="PTHR20855:SF3">
    <property type="entry name" value="LD03007P"/>
    <property type="match status" value="1"/>
</dbReference>
<dbReference type="Pfam" id="PF13516">
    <property type="entry name" value="LRR_6"/>
    <property type="match status" value="1"/>
</dbReference>
<evidence type="ECO:0000256" key="4">
    <source>
        <dbReference type="ARBA" id="ARBA00023136"/>
    </source>
</evidence>